<comment type="caution">
    <text evidence="1">The sequence shown here is derived from an EMBL/GenBank/DDBJ whole genome shotgun (WGS) entry which is preliminary data.</text>
</comment>
<dbReference type="EMBL" id="QLMC01000020">
    <property type="protein sequence ID" value="RAJ89870.1"/>
    <property type="molecule type" value="Genomic_DNA"/>
</dbReference>
<evidence type="ECO:0000313" key="1">
    <source>
        <dbReference type="EMBL" id="RAJ89870.1"/>
    </source>
</evidence>
<proteinExistence type="predicted"/>
<gene>
    <name evidence="1" type="ORF">LX87_05639</name>
</gene>
<organism evidence="1 2">
    <name type="scientific">Larkinella arboricola</name>
    <dbReference type="NCBI Taxonomy" id="643671"/>
    <lineage>
        <taxon>Bacteria</taxon>
        <taxon>Pseudomonadati</taxon>
        <taxon>Bacteroidota</taxon>
        <taxon>Cytophagia</taxon>
        <taxon>Cytophagales</taxon>
        <taxon>Spirosomataceae</taxon>
        <taxon>Larkinella</taxon>
    </lineage>
</organism>
<name>A0A327WF94_LARAB</name>
<dbReference type="AlphaFoldDB" id="A0A327WF94"/>
<accession>A0A327WF94</accession>
<keyword evidence="2" id="KW-1185">Reference proteome</keyword>
<evidence type="ECO:0000313" key="2">
    <source>
        <dbReference type="Proteomes" id="UP000248790"/>
    </source>
</evidence>
<reference evidence="1 2" key="1">
    <citation type="submission" date="2018-06" db="EMBL/GenBank/DDBJ databases">
        <title>Genomic Encyclopedia of Archaeal and Bacterial Type Strains, Phase II (KMG-II): from individual species to whole genera.</title>
        <authorList>
            <person name="Goeker M."/>
        </authorList>
    </citation>
    <scope>NUCLEOTIDE SEQUENCE [LARGE SCALE GENOMIC DNA]</scope>
    <source>
        <strain evidence="1 2">DSM 21851</strain>
    </source>
</reference>
<protein>
    <submittedName>
        <fullName evidence="1">Uncharacterized protein</fullName>
    </submittedName>
</protein>
<sequence length="47" mass="5647">MEMKGLDSLKRTFDKVALLYSEIDHKRKNRLFKAGFLQKKITWFNIS</sequence>
<dbReference type="Proteomes" id="UP000248790">
    <property type="component" value="Unassembled WGS sequence"/>
</dbReference>